<reference evidence="2" key="1">
    <citation type="submission" date="2022-07" db="EMBL/GenBank/DDBJ databases">
        <title>Phylogenomic reconstructions and comparative analyses of Kickxellomycotina fungi.</title>
        <authorList>
            <person name="Reynolds N.K."/>
            <person name="Stajich J.E."/>
            <person name="Barry K."/>
            <person name="Grigoriev I.V."/>
            <person name="Crous P."/>
            <person name="Smith M.E."/>
        </authorList>
    </citation>
    <scope>NUCLEOTIDE SEQUENCE</scope>
    <source>
        <strain evidence="2">NRRL 1565</strain>
    </source>
</reference>
<dbReference type="EMBL" id="JANBUO010000228">
    <property type="protein sequence ID" value="KAJ2806084.1"/>
    <property type="molecule type" value="Genomic_DNA"/>
</dbReference>
<feature type="region of interest" description="Disordered" evidence="1">
    <location>
        <begin position="75"/>
        <end position="187"/>
    </location>
</feature>
<evidence type="ECO:0000313" key="2">
    <source>
        <dbReference type="EMBL" id="KAJ2806084.1"/>
    </source>
</evidence>
<dbReference type="OrthoDB" id="5593913at2759"/>
<feature type="compositionally biased region" description="Basic and acidic residues" evidence="1">
    <location>
        <begin position="134"/>
        <end position="148"/>
    </location>
</feature>
<feature type="region of interest" description="Disordered" evidence="1">
    <location>
        <begin position="18"/>
        <end position="59"/>
    </location>
</feature>
<gene>
    <name evidence="2" type="ORF">H4R20_001826</name>
</gene>
<dbReference type="AlphaFoldDB" id="A0A9W8HYT9"/>
<organism evidence="2 3">
    <name type="scientific">Coemansia guatemalensis</name>
    <dbReference type="NCBI Taxonomy" id="2761395"/>
    <lineage>
        <taxon>Eukaryota</taxon>
        <taxon>Fungi</taxon>
        <taxon>Fungi incertae sedis</taxon>
        <taxon>Zoopagomycota</taxon>
        <taxon>Kickxellomycotina</taxon>
        <taxon>Kickxellomycetes</taxon>
        <taxon>Kickxellales</taxon>
        <taxon>Kickxellaceae</taxon>
        <taxon>Coemansia</taxon>
    </lineage>
</organism>
<keyword evidence="3" id="KW-1185">Reference proteome</keyword>
<proteinExistence type="predicted"/>
<protein>
    <submittedName>
        <fullName evidence="2">Uncharacterized protein</fullName>
    </submittedName>
</protein>
<dbReference type="Proteomes" id="UP001140094">
    <property type="component" value="Unassembled WGS sequence"/>
</dbReference>
<accession>A0A9W8HYT9</accession>
<comment type="caution">
    <text evidence="2">The sequence shown here is derived from an EMBL/GenBank/DDBJ whole genome shotgun (WGS) entry which is preliminary data.</text>
</comment>
<feature type="compositionally biased region" description="Basic and acidic residues" evidence="1">
    <location>
        <begin position="111"/>
        <end position="123"/>
    </location>
</feature>
<name>A0A9W8HYT9_9FUNG</name>
<evidence type="ECO:0000313" key="3">
    <source>
        <dbReference type="Proteomes" id="UP001140094"/>
    </source>
</evidence>
<sequence>MGAYMPYPGMYGAGMYPGQMPIVGPTQSKGRSGSRRERSDDSDASSQVNAPQLAHMPGYPMNMPYFHPAMWMAAQQNMPPMPPMPAAYNQNNPIPPTDMPAAASVPVSPTRDSESQREPRGRASADNSRRRRMHESIRPDQDASDIRPDSFFPPELADTSRRRNDSDEDLPPSYQFVADQQLRNAAR</sequence>
<evidence type="ECO:0000256" key="1">
    <source>
        <dbReference type="SAM" id="MobiDB-lite"/>
    </source>
</evidence>